<accession>A0AA88LNR1</accession>
<gene>
    <name evidence="2" type="ORF">Q5P01_026410</name>
</gene>
<reference evidence="2" key="1">
    <citation type="submission" date="2023-07" db="EMBL/GenBank/DDBJ databases">
        <title>Chromosome-level Genome Assembly of Striped Snakehead (Channa striata).</title>
        <authorList>
            <person name="Liu H."/>
        </authorList>
    </citation>
    <scope>NUCLEOTIDE SEQUENCE</scope>
    <source>
        <strain evidence="2">Gz</strain>
        <tissue evidence="2">Muscle</tissue>
    </source>
</reference>
<comment type="caution">
    <text evidence="2">The sequence shown here is derived from an EMBL/GenBank/DDBJ whole genome shotgun (WGS) entry which is preliminary data.</text>
</comment>
<evidence type="ECO:0000313" key="2">
    <source>
        <dbReference type="EMBL" id="KAK2815943.1"/>
    </source>
</evidence>
<protein>
    <submittedName>
        <fullName evidence="2">Uncharacterized protein</fullName>
    </submittedName>
</protein>
<organism evidence="2 3">
    <name type="scientific">Channa striata</name>
    <name type="common">Snakehead murrel</name>
    <name type="synonym">Ophicephalus striatus</name>
    <dbReference type="NCBI Taxonomy" id="64152"/>
    <lineage>
        <taxon>Eukaryota</taxon>
        <taxon>Metazoa</taxon>
        <taxon>Chordata</taxon>
        <taxon>Craniata</taxon>
        <taxon>Vertebrata</taxon>
        <taxon>Euteleostomi</taxon>
        <taxon>Actinopterygii</taxon>
        <taxon>Neopterygii</taxon>
        <taxon>Teleostei</taxon>
        <taxon>Neoteleostei</taxon>
        <taxon>Acanthomorphata</taxon>
        <taxon>Anabantaria</taxon>
        <taxon>Anabantiformes</taxon>
        <taxon>Channoidei</taxon>
        <taxon>Channidae</taxon>
        <taxon>Channa</taxon>
    </lineage>
</organism>
<feature type="compositionally biased region" description="Basic and acidic residues" evidence="1">
    <location>
        <begin position="67"/>
        <end position="78"/>
    </location>
</feature>
<evidence type="ECO:0000256" key="1">
    <source>
        <dbReference type="SAM" id="MobiDB-lite"/>
    </source>
</evidence>
<sequence length="122" mass="13445">MVHAEGPENSERLSASALTPLCAKRLCAFFFQQLVPIGLSPAVEGVVWMNAAASSVDPSTSVWNSGVKEDGDYRRPSDPSDSARILNVHLWQTRRPEGTKPGLCDLDGSLKFWERREQRSSS</sequence>
<dbReference type="AlphaFoldDB" id="A0AA88LNR1"/>
<dbReference type="Proteomes" id="UP001187415">
    <property type="component" value="Unassembled WGS sequence"/>
</dbReference>
<keyword evidence="3" id="KW-1185">Reference proteome</keyword>
<evidence type="ECO:0000313" key="3">
    <source>
        <dbReference type="Proteomes" id="UP001187415"/>
    </source>
</evidence>
<proteinExistence type="predicted"/>
<dbReference type="EMBL" id="JAUPFM010000022">
    <property type="protein sequence ID" value="KAK2815943.1"/>
    <property type="molecule type" value="Genomic_DNA"/>
</dbReference>
<feature type="region of interest" description="Disordered" evidence="1">
    <location>
        <begin position="57"/>
        <end position="80"/>
    </location>
</feature>
<name>A0AA88LNR1_CHASR</name>